<dbReference type="PANTHER" id="PTHR30178:SF3">
    <property type="entry name" value="SUCCINATE-ACETATE_PROTON SYMPORTER SATP"/>
    <property type="match status" value="1"/>
</dbReference>
<evidence type="ECO:0000313" key="8">
    <source>
        <dbReference type="Proteomes" id="UP001597114"/>
    </source>
</evidence>
<feature type="transmembrane region" description="Helical" evidence="6">
    <location>
        <begin position="67"/>
        <end position="87"/>
    </location>
</feature>
<evidence type="ECO:0000256" key="3">
    <source>
        <dbReference type="ARBA" id="ARBA00022692"/>
    </source>
</evidence>
<feature type="transmembrane region" description="Helical" evidence="6">
    <location>
        <begin position="37"/>
        <end position="55"/>
    </location>
</feature>
<comment type="caution">
    <text evidence="7">The sequence shown here is derived from an EMBL/GenBank/DDBJ whole genome shotgun (WGS) entry which is preliminary data.</text>
</comment>
<organism evidence="7 8">
    <name type="scientific">Pseudonocardia yunnanensis</name>
    <dbReference type="NCBI Taxonomy" id="58107"/>
    <lineage>
        <taxon>Bacteria</taxon>
        <taxon>Bacillati</taxon>
        <taxon>Actinomycetota</taxon>
        <taxon>Actinomycetes</taxon>
        <taxon>Pseudonocardiales</taxon>
        <taxon>Pseudonocardiaceae</taxon>
        <taxon>Pseudonocardia</taxon>
    </lineage>
</organism>
<dbReference type="EMBL" id="JBHUCO010000011">
    <property type="protein sequence ID" value="MFD1517818.1"/>
    <property type="molecule type" value="Genomic_DNA"/>
</dbReference>
<dbReference type="Proteomes" id="UP001597114">
    <property type="component" value="Unassembled WGS sequence"/>
</dbReference>
<evidence type="ECO:0000256" key="6">
    <source>
        <dbReference type="SAM" id="Phobius"/>
    </source>
</evidence>
<dbReference type="PANTHER" id="PTHR30178">
    <property type="entry name" value="INNER MEMBRANE PROTEIN YAAH"/>
    <property type="match status" value="1"/>
</dbReference>
<evidence type="ECO:0000256" key="4">
    <source>
        <dbReference type="ARBA" id="ARBA00022989"/>
    </source>
</evidence>
<name>A0ABW4ESL1_9PSEU</name>
<evidence type="ECO:0000256" key="5">
    <source>
        <dbReference type="ARBA" id="ARBA00023136"/>
    </source>
</evidence>
<dbReference type="RefSeq" id="WP_344724582.1">
    <property type="nucleotide sequence ID" value="NZ_BAAAUS010000026.1"/>
</dbReference>
<evidence type="ECO:0000256" key="1">
    <source>
        <dbReference type="ARBA" id="ARBA00004141"/>
    </source>
</evidence>
<dbReference type="InterPro" id="IPR000791">
    <property type="entry name" value="Gpr1/Fun34/SatP-like"/>
</dbReference>
<keyword evidence="8" id="KW-1185">Reference proteome</keyword>
<keyword evidence="4 6" id="KW-1133">Transmembrane helix</keyword>
<feature type="transmembrane region" description="Helical" evidence="6">
    <location>
        <begin position="93"/>
        <end position="114"/>
    </location>
</feature>
<protein>
    <submittedName>
        <fullName evidence="7">Acetate uptake transporter family protein</fullName>
    </submittedName>
</protein>
<keyword evidence="3 6" id="KW-0812">Transmembrane</keyword>
<comment type="subcellular location">
    <subcellularLocation>
        <location evidence="1">Membrane</location>
        <topology evidence="1">Multi-pass membrane protein</topology>
    </subcellularLocation>
</comment>
<comment type="similarity">
    <text evidence="2">Belongs to the acetate uptake transporter (AceTr) (TC 2.A.96) family.</text>
</comment>
<dbReference type="Pfam" id="PF01184">
    <property type="entry name" value="Gpr1_Fun34_YaaH"/>
    <property type="match status" value="1"/>
</dbReference>
<feature type="transmembrane region" description="Helical" evidence="6">
    <location>
        <begin position="126"/>
        <end position="146"/>
    </location>
</feature>
<evidence type="ECO:0000256" key="2">
    <source>
        <dbReference type="ARBA" id="ARBA00005587"/>
    </source>
</evidence>
<reference evidence="8" key="1">
    <citation type="journal article" date="2019" name="Int. J. Syst. Evol. Microbiol.">
        <title>The Global Catalogue of Microorganisms (GCM) 10K type strain sequencing project: providing services to taxonomists for standard genome sequencing and annotation.</title>
        <authorList>
            <consortium name="The Broad Institute Genomics Platform"/>
            <consortium name="The Broad Institute Genome Sequencing Center for Infectious Disease"/>
            <person name="Wu L."/>
            <person name="Ma J."/>
        </authorList>
    </citation>
    <scope>NUCLEOTIDE SEQUENCE [LARGE SCALE GENOMIC DNA]</scope>
    <source>
        <strain evidence="8">CCM 7043</strain>
    </source>
</reference>
<evidence type="ECO:0000313" key="7">
    <source>
        <dbReference type="EMBL" id="MFD1517818.1"/>
    </source>
</evidence>
<accession>A0ABW4ESL1</accession>
<keyword evidence="5 6" id="KW-0472">Membrane</keyword>
<sequence>MWAYCAVTAGGIAQFLAGVWAYHSRDALVAVMHGLWGSFWMAYGLYTLLVALGVLPPILAGGSAACAYGFWFVVLGVITWIGAAAAITENVALAGVLTMLAAGCTLLAIGLLGAQATVLVVGAYQLIISTLLAWYLAGAMVLHAALGRPVLHIGGRRRHPHLDTCALLSIQYAADELGVEVGQ</sequence>
<gene>
    <name evidence="7" type="ORF">ACFSJD_09980</name>
</gene>
<dbReference type="InterPro" id="IPR047623">
    <property type="entry name" value="SatP"/>
</dbReference>
<proteinExistence type="inferred from homology"/>